<dbReference type="InterPro" id="IPR000801">
    <property type="entry name" value="Esterase-like"/>
</dbReference>
<dbReference type="Gene3D" id="3.40.50.1820">
    <property type="entry name" value="alpha/beta hydrolase"/>
    <property type="match status" value="1"/>
</dbReference>
<dbReference type="SUPFAM" id="SSF53474">
    <property type="entry name" value="alpha/beta-Hydrolases"/>
    <property type="match status" value="1"/>
</dbReference>
<dbReference type="Proteomes" id="UP000256779">
    <property type="component" value="Unassembled WGS sequence"/>
</dbReference>
<organism evidence="1 2">
    <name type="scientific">Marinoscillum furvescens DSM 4134</name>
    <dbReference type="NCBI Taxonomy" id="1122208"/>
    <lineage>
        <taxon>Bacteria</taxon>
        <taxon>Pseudomonadati</taxon>
        <taxon>Bacteroidota</taxon>
        <taxon>Cytophagia</taxon>
        <taxon>Cytophagales</taxon>
        <taxon>Reichenbachiellaceae</taxon>
        <taxon>Marinoscillum</taxon>
    </lineage>
</organism>
<protein>
    <submittedName>
        <fullName evidence="1">S-formylglutathione hydrolase FrmB</fullName>
    </submittedName>
</protein>
<name>A0A3D9L535_MARFU</name>
<accession>A0A3D9L535</accession>
<dbReference type="PANTHER" id="PTHR48098">
    <property type="entry name" value="ENTEROCHELIN ESTERASE-RELATED"/>
    <property type="match status" value="1"/>
</dbReference>
<reference evidence="1 2" key="1">
    <citation type="submission" date="2018-07" db="EMBL/GenBank/DDBJ databases">
        <title>Genomic Encyclopedia of Type Strains, Phase IV (KMG-IV): sequencing the most valuable type-strain genomes for metagenomic binning, comparative biology and taxonomic classification.</title>
        <authorList>
            <person name="Goeker M."/>
        </authorList>
    </citation>
    <scope>NUCLEOTIDE SEQUENCE [LARGE SCALE GENOMIC DNA]</scope>
    <source>
        <strain evidence="1 2">DSM 4134</strain>
    </source>
</reference>
<keyword evidence="1" id="KW-0378">Hydrolase</keyword>
<dbReference type="InterPro" id="IPR050583">
    <property type="entry name" value="Mycobacterial_A85_antigen"/>
</dbReference>
<dbReference type="Pfam" id="PF00756">
    <property type="entry name" value="Esterase"/>
    <property type="match status" value="1"/>
</dbReference>
<dbReference type="OrthoDB" id="9803578at2"/>
<dbReference type="RefSeq" id="WP_115867719.1">
    <property type="nucleotide sequence ID" value="NZ_QREG01000006.1"/>
</dbReference>
<dbReference type="AlphaFoldDB" id="A0A3D9L535"/>
<gene>
    <name evidence="1" type="ORF">C7460_106141</name>
</gene>
<comment type="caution">
    <text evidence="1">The sequence shown here is derived from an EMBL/GenBank/DDBJ whole genome shotgun (WGS) entry which is preliminary data.</text>
</comment>
<sequence length="268" mass="29935">MNSSFRTIELSDPENERDGLRFMTIKTPNLAGRGDLCVFVPEVPEGTTGLPICILLHGVYGSAWIWGMKGQAHLTAQRMIHDEEIRPMILAMPSDGLWGDGSAYFGHQGKHFDRWIVEDVPLAIRENIPQADASSELCIGGLSMGGYGALSLGSRFPEKFKAISGHSSITVLDEMKFFVEEPLDEYTANCDTPNVIDSITANRDRLPALRFDCGVDDELITGNRTLHQQLQQAAIPHTYEEFAGGHEWPYWQEHLAKTLTFFDQNLHT</sequence>
<dbReference type="PANTHER" id="PTHR48098:SF1">
    <property type="entry name" value="DIACYLGLYCEROL ACYLTRANSFERASE_MYCOLYLTRANSFERASE AG85A"/>
    <property type="match status" value="1"/>
</dbReference>
<evidence type="ECO:0000313" key="2">
    <source>
        <dbReference type="Proteomes" id="UP000256779"/>
    </source>
</evidence>
<dbReference type="InterPro" id="IPR029058">
    <property type="entry name" value="AB_hydrolase_fold"/>
</dbReference>
<dbReference type="GO" id="GO:0016787">
    <property type="term" value="F:hydrolase activity"/>
    <property type="evidence" value="ECO:0007669"/>
    <property type="project" value="UniProtKB-KW"/>
</dbReference>
<keyword evidence="2" id="KW-1185">Reference proteome</keyword>
<proteinExistence type="predicted"/>
<dbReference type="GO" id="GO:0016747">
    <property type="term" value="F:acyltransferase activity, transferring groups other than amino-acyl groups"/>
    <property type="evidence" value="ECO:0007669"/>
    <property type="project" value="TreeGrafter"/>
</dbReference>
<evidence type="ECO:0000313" key="1">
    <source>
        <dbReference type="EMBL" id="REE00202.1"/>
    </source>
</evidence>
<dbReference type="EMBL" id="QREG01000006">
    <property type="protein sequence ID" value="REE00202.1"/>
    <property type="molecule type" value="Genomic_DNA"/>
</dbReference>